<dbReference type="Pfam" id="PF08443">
    <property type="entry name" value="RimK"/>
    <property type="match status" value="1"/>
</dbReference>
<dbReference type="Proteomes" id="UP000773614">
    <property type="component" value="Unassembled WGS sequence"/>
</dbReference>
<keyword evidence="4" id="KW-1185">Reference proteome</keyword>
<dbReference type="InterPro" id="IPR025839">
    <property type="entry name" value="RLAN_dom"/>
</dbReference>
<dbReference type="PANTHER" id="PTHR21621">
    <property type="entry name" value="RIBOSOMAL PROTEIN S6 MODIFICATION PROTEIN"/>
    <property type="match status" value="1"/>
</dbReference>
<dbReference type="SUPFAM" id="SSF56059">
    <property type="entry name" value="Glutathione synthetase ATP-binding domain-like"/>
    <property type="match status" value="1"/>
</dbReference>
<comment type="caution">
    <text evidence="3">The sequence shown here is derived from an EMBL/GenBank/DDBJ whole genome shotgun (WGS) entry which is preliminary data.</text>
</comment>
<evidence type="ECO:0000313" key="3">
    <source>
        <dbReference type="EMBL" id="MYZ47205.1"/>
    </source>
</evidence>
<dbReference type="PANTHER" id="PTHR21621:SF0">
    <property type="entry name" value="BETA-CITRYLGLUTAMATE SYNTHASE B-RELATED"/>
    <property type="match status" value="1"/>
</dbReference>
<dbReference type="InterPro" id="IPR013815">
    <property type="entry name" value="ATP_grasp_subdomain_1"/>
</dbReference>
<dbReference type="GO" id="GO:0005524">
    <property type="term" value="F:ATP binding"/>
    <property type="evidence" value="ECO:0007669"/>
    <property type="project" value="UniProtKB-UniRule"/>
</dbReference>
<dbReference type="Gene3D" id="3.30.470.20">
    <property type="entry name" value="ATP-grasp fold, B domain"/>
    <property type="match status" value="1"/>
</dbReference>
<evidence type="ECO:0000313" key="4">
    <source>
        <dbReference type="Proteomes" id="UP000773614"/>
    </source>
</evidence>
<dbReference type="Gene3D" id="3.30.1490.20">
    <property type="entry name" value="ATP-grasp fold, A domain"/>
    <property type="match status" value="1"/>
</dbReference>
<keyword evidence="1" id="KW-0067">ATP-binding</keyword>
<dbReference type="EMBL" id="SPKJ01000011">
    <property type="protein sequence ID" value="MYZ47205.1"/>
    <property type="molecule type" value="Genomic_DNA"/>
</dbReference>
<feature type="domain" description="ATP-grasp" evidence="2">
    <location>
        <begin position="288"/>
        <end position="479"/>
    </location>
</feature>
<dbReference type="GO" id="GO:0046872">
    <property type="term" value="F:metal ion binding"/>
    <property type="evidence" value="ECO:0007669"/>
    <property type="project" value="InterPro"/>
</dbReference>
<sequence>MDSWVIVLGQRRDLAARDVQHVVISTEDYVTRPFMFAGARQKVINLARSYNYQTEGYYCSLLAEARGHRVLPSVETILDLRSRTHYAHAIPELEECLNQALRNAGEDVPKALFVAFGRTEDPRLSAFGQLIFDWFRAPALTVTLKPGEWQRIQKIELTPVGKFKAEQKALFSDALKTYTARKWRAPKARNTPRYSVAVLYDPKEQLPPSNAETLRYWAKVAAPLGVEVEPITRKDLARIAEFDALFIRETTSIRNHTYRFARRAAQEGMPVIDDPVSMIRCTNKVYLWERLTHAGLPVPETMVIQEDGDLEQVADQMGFPVVVKIPDGSFSRGVRKADSMAELRAIVSEFFKETDLLLAQKFVPTQFDWRVGVLAGQPLFVCQYKMAKKHWQIVHHRADGTAEEGRFRTFALDKVPPEVLDAGVRAASLIGDGLYGVDLKETENGVYVIEINDNPNLEHGIEDQVGKNDVWNRLTRWFTSRIDR</sequence>
<proteinExistence type="predicted"/>
<dbReference type="InterPro" id="IPR011761">
    <property type="entry name" value="ATP-grasp"/>
</dbReference>
<gene>
    <name evidence="3" type="ORF">E4O86_05705</name>
</gene>
<dbReference type="Pfam" id="PF14401">
    <property type="entry name" value="RLAN"/>
    <property type="match status" value="1"/>
</dbReference>
<dbReference type="GO" id="GO:0009432">
    <property type="term" value="P:SOS response"/>
    <property type="evidence" value="ECO:0007669"/>
    <property type="project" value="TreeGrafter"/>
</dbReference>
<accession>A0A964T2K5</accession>
<dbReference type="GO" id="GO:0018169">
    <property type="term" value="F:ribosomal S6-glutamic acid ligase activity"/>
    <property type="evidence" value="ECO:0007669"/>
    <property type="project" value="TreeGrafter"/>
</dbReference>
<dbReference type="RefSeq" id="WP_161139555.1">
    <property type="nucleotide sequence ID" value="NZ_SPKJ01000011.1"/>
</dbReference>
<reference evidence="3" key="1">
    <citation type="submission" date="2019-03" db="EMBL/GenBank/DDBJ databases">
        <title>Afifella sp. nov., isolated from activated sludge.</title>
        <authorList>
            <person name="Li Q."/>
            <person name="Liu Y."/>
        </authorList>
    </citation>
    <scope>NUCLEOTIDE SEQUENCE</scope>
    <source>
        <strain evidence="3">L72</strain>
    </source>
</reference>
<dbReference type="OrthoDB" id="9800957at2"/>
<name>A0A964T2K5_9HYPH</name>
<evidence type="ECO:0000256" key="1">
    <source>
        <dbReference type="PROSITE-ProRule" id="PRU00409"/>
    </source>
</evidence>
<keyword evidence="1" id="KW-0547">Nucleotide-binding</keyword>
<organism evidence="3 4">
    <name type="scientific">Propylenella binzhouense</name>
    <dbReference type="NCBI Taxonomy" id="2555902"/>
    <lineage>
        <taxon>Bacteria</taxon>
        <taxon>Pseudomonadati</taxon>
        <taxon>Pseudomonadota</taxon>
        <taxon>Alphaproteobacteria</taxon>
        <taxon>Hyphomicrobiales</taxon>
        <taxon>Propylenellaceae</taxon>
        <taxon>Propylenella</taxon>
    </lineage>
</organism>
<evidence type="ECO:0000259" key="2">
    <source>
        <dbReference type="PROSITE" id="PS50975"/>
    </source>
</evidence>
<protein>
    <submittedName>
        <fullName evidence="3">ATP-grasp domain-containing protein</fullName>
    </submittedName>
</protein>
<dbReference type="PROSITE" id="PS50975">
    <property type="entry name" value="ATP_GRASP"/>
    <property type="match status" value="1"/>
</dbReference>
<dbReference type="GO" id="GO:0005737">
    <property type="term" value="C:cytoplasm"/>
    <property type="evidence" value="ECO:0007669"/>
    <property type="project" value="TreeGrafter"/>
</dbReference>
<dbReference type="InterPro" id="IPR013651">
    <property type="entry name" value="ATP-grasp_RimK-type"/>
</dbReference>
<dbReference type="AlphaFoldDB" id="A0A964T2K5"/>